<feature type="transmembrane region" description="Helical" evidence="1">
    <location>
        <begin position="72"/>
        <end position="91"/>
    </location>
</feature>
<accession>A0AAW2FJ18</accession>
<keyword evidence="1" id="KW-0472">Membrane</keyword>
<dbReference type="AlphaFoldDB" id="A0AAW2FJ18"/>
<evidence type="ECO:0000313" key="2">
    <source>
        <dbReference type="EMBL" id="KAL0115813.1"/>
    </source>
</evidence>
<evidence type="ECO:0000313" key="3">
    <source>
        <dbReference type="Proteomes" id="UP001430953"/>
    </source>
</evidence>
<gene>
    <name evidence="2" type="ORF">PUN28_010988</name>
</gene>
<sequence length="117" mass="13405">MTGPRGILTTGWRNTKVVIAQMRNLLIIETMIKRNCVAEGNIYTVTVATTMLYMSANTLLRILDCTYNSSIFVINITLNILLILVFIYTIIEIFHQIHHCNLMEHFLKYDGISVILV</sequence>
<dbReference type="EMBL" id="JADYXP020000010">
    <property type="protein sequence ID" value="KAL0115813.1"/>
    <property type="molecule type" value="Genomic_DNA"/>
</dbReference>
<reference evidence="2 3" key="1">
    <citation type="submission" date="2023-03" db="EMBL/GenBank/DDBJ databases">
        <title>High recombination rates correlate with genetic variation in Cardiocondyla obscurior ants.</title>
        <authorList>
            <person name="Errbii M."/>
        </authorList>
    </citation>
    <scope>NUCLEOTIDE SEQUENCE [LARGE SCALE GENOMIC DNA]</scope>
    <source>
        <strain evidence="2">Alpha-2009</strain>
        <tissue evidence="2">Whole body</tissue>
    </source>
</reference>
<comment type="caution">
    <text evidence="2">The sequence shown here is derived from an EMBL/GenBank/DDBJ whole genome shotgun (WGS) entry which is preliminary data.</text>
</comment>
<keyword evidence="3" id="KW-1185">Reference proteome</keyword>
<organism evidence="2 3">
    <name type="scientific">Cardiocondyla obscurior</name>
    <dbReference type="NCBI Taxonomy" id="286306"/>
    <lineage>
        <taxon>Eukaryota</taxon>
        <taxon>Metazoa</taxon>
        <taxon>Ecdysozoa</taxon>
        <taxon>Arthropoda</taxon>
        <taxon>Hexapoda</taxon>
        <taxon>Insecta</taxon>
        <taxon>Pterygota</taxon>
        <taxon>Neoptera</taxon>
        <taxon>Endopterygota</taxon>
        <taxon>Hymenoptera</taxon>
        <taxon>Apocrita</taxon>
        <taxon>Aculeata</taxon>
        <taxon>Formicoidea</taxon>
        <taxon>Formicidae</taxon>
        <taxon>Myrmicinae</taxon>
        <taxon>Cardiocondyla</taxon>
    </lineage>
</organism>
<name>A0AAW2FJ18_9HYME</name>
<feature type="transmembrane region" description="Helical" evidence="1">
    <location>
        <begin position="42"/>
        <end position="60"/>
    </location>
</feature>
<dbReference type="Proteomes" id="UP001430953">
    <property type="component" value="Unassembled WGS sequence"/>
</dbReference>
<evidence type="ECO:0000256" key="1">
    <source>
        <dbReference type="SAM" id="Phobius"/>
    </source>
</evidence>
<proteinExistence type="predicted"/>
<keyword evidence="1" id="KW-1133">Transmembrane helix</keyword>
<keyword evidence="1" id="KW-0812">Transmembrane</keyword>
<protein>
    <submittedName>
        <fullName evidence="2">Uncharacterized protein</fullName>
    </submittedName>
</protein>